<name>A0A0G0XGS7_9BACT</name>
<evidence type="ECO:0000313" key="7">
    <source>
        <dbReference type="EMBL" id="KKR86937.1"/>
    </source>
</evidence>
<dbReference type="GO" id="GO:0051536">
    <property type="term" value="F:iron-sulfur cluster binding"/>
    <property type="evidence" value="ECO:0007669"/>
    <property type="project" value="UniProtKB-KW"/>
</dbReference>
<comment type="caution">
    <text evidence="7">The sequence shown here is derived from an EMBL/GenBank/DDBJ whole genome shotgun (WGS) entry which is preliminary data.</text>
</comment>
<keyword evidence="1" id="KW-0949">S-adenosyl-L-methionine</keyword>
<dbReference type="PANTHER" id="PTHR11228">
    <property type="entry name" value="RADICAL SAM DOMAIN PROTEIN"/>
    <property type="match status" value="1"/>
</dbReference>
<organism evidence="7 8">
    <name type="scientific">Candidatus Uhrbacteria bacterium GW2011_GWC2_41_11</name>
    <dbReference type="NCBI Taxonomy" id="1618985"/>
    <lineage>
        <taxon>Bacteria</taxon>
        <taxon>Candidatus Uhriibacteriota</taxon>
    </lineage>
</organism>
<keyword evidence="4" id="KW-0411">Iron-sulfur</keyword>
<dbReference type="AlphaFoldDB" id="A0A0G0XGS7"/>
<evidence type="ECO:0000256" key="1">
    <source>
        <dbReference type="ARBA" id="ARBA00022691"/>
    </source>
</evidence>
<dbReference type="GO" id="GO:0003824">
    <property type="term" value="F:catalytic activity"/>
    <property type="evidence" value="ECO:0007669"/>
    <property type="project" value="InterPro"/>
</dbReference>
<dbReference type="InterPro" id="IPR007197">
    <property type="entry name" value="rSAM"/>
</dbReference>
<keyword evidence="2" id="KW-0479">Metal-binding</keyword>
<dbReference type="Pfam" id="PF04055">
    <property type="entry name" value="Radical_SAM"/>
    <property type="match status" value="1"/>
</dbReference>
<evidence type="ECO:0000256" key="3">
    <source>
        <dbReference type="ARBA" id="ARBA00023004"/>
    </source>
</evidence>
<evidence type="ECO:0000259" key="6">
    <source>
        <dbReference type="Pfam" id="PF04055"/>
    </source>
</evidence>
<evidence type="ECO:0000313" key="8">
    <source>
        <dbReference type="Proteomes" id="UP000034616"/>
    </source>
</evidence>
<proteinExistence type="predicted"/>
<dbReference type="InterPro" id="IPR050377">
    <property type="entry name" value="Radical_SAM_PqqE_MftC-like"/>
</dbReference>
<reference evidence="7 8" key="1">
    <citation type="journal article" date="2015" name="Nature">
        <title>rRNA introns, odd ribosomes, and small enigmatic genomes across a large radiation of phyla.</title>
        <authorList>
            <person name="Brown C.T."/>
            <person name="Hug L.A."/>
            <person name="Thomas B.C."/>
            <person name="Sharon I."/>
            <person name="Castelle C.J."/>
            <person name="Singh A."/>
            <person name="Wilkins M.J."/>
            <person name="Williams K.H."/>
            <person name="Banfield J.F."/>
        </authorList>
    </citation>
    <scope>NUCLEOTIDE SEQUENCE [LARGE SCALE GENOMIC DNA]</scope>
</reference>
<dbReference type="SFLD" id="SFLDS00029">
    <property type="entry name" value="Radical_SAM"/>
    <property type="match status" value="1"/>
</dbReference>
<evidence type="ECO:0000256" key="4">
    <source>
        <dbReference type="ARBA" id="ARBA00023014"/>
    </source>
</evidence>
<keyword evidence="3" id="KW-0408">Iron</keyword>
<dbReference type="InterPro" id="IPR058240">
    <property type="entry name" value="rSAM_sf"/>
</dbReference>
<feature type="domain" description="Radical SAM core" evidence="6">
    <location>
        <begin position="116"/>
        <end position="265"/>
    </location>
</feature>
<dbReference type="Proteomes" id="UP000034616">
    <property type="component" value="Unassembled WGS sequence"/>
</dbReference>
<feature type="region of interest" description="Disordered" evidence="5">
    <location>
        <begin position="1"/>
        <end position="49"/>
    </location>
</feature>
<dbReference type="EMBL" id="LCAH01000007">
    <property type="protein sequence ID" value="KKR86937.1"/>
    <property type="molecule type" value="Genomic_DNA"/>
</dbReference>
<gene>
    <name evidence="7" type="ORF">UU35_C0007G0083</name>
</gene>
<dbReference type="InterPro" id="IPR013785">
    <property type="entry name" value="Aldolase_TIM"/>
</dbReference>
<evidence type="ECO:0000256" key="5">
    <source>
        <dbReference type="SAM" id="MobiDB-lite"/>
    </source>
</evidence>
<sequence length="565" mass="64509">MKERSTEFLPIESDKEREEISEKKPTSTTPWPIELGQHPLGERKKRRREKDGIGELETWNKLPEAERIEGKSRIEVARECFDASERWRNLILETISVEPKERFEGGSIFYMWMNKVCPVSCEFCFFRSPTKDKRTVETEITPEGIEKIIQFTKEGKILKMVVSGGGEPLMSKDKINSLARSVKVKDFVVVTSAYWAKGKNGAERTLDALRESTQENPHHSTTTVRVSLDEGHFSRLSNSGSFDYVKNIVEWFSKNGMSGSRMKLLFHTMEGDTTVDGLLAQLSVKSSKETRQGMMHKKEVELENGLTFTIEYTQLFDASALTNLHDRKQVAKNVQTFDDFIDERRKGNMPVHFNGEQENGLDFLTFYDGTSTIWGASAPEVETSIYTEDYKQIIEKNLADVLTLGELEKGTKAIQAIVAEVNPKAVERAVCSGLRDFYARLLFEEDATRLYVSIRLLQDFVAEGRITEDQQTVWPKQLRKMVETPKEELQEAYFSSSHSIVKQYLTDPTVTADKLVSLHTRVLLGHYAMTSEKMMKEIDESDIDPAMKQTFRDAVVAPHSQMELV</sequence>
<dbReference type="GO" id="GO:0046872">
    <property type="term" value="F:metal ion binding"/>
    <property type="evidence" value="ECO:0007669"/>
    <property type="project" value="UniProtKB-KW"/>
</dbReference>
<feature type="compositionally biased region" description="Basic and acidic residues" evidence="5">
    <location>
        <begin position="1"/>
        <end position="25"/>
    </location>
</feature>
<protein>
    <recommendedName>
        <fullName evidence="6">Radical SAM core domain-containing protein</fullName>
    </recommendedName>
</protein>
<dbReference type="SUPFAM" id="SSF102114">
    <property type="entry name" value="Radical SAM enzymes"/>
    <property type="match status" value="1"/>
</dbReference>
<accession>A0A0G0XGS7</accession>
<dbReference type="PANTHER" id="PTHR11228:SF7">
    <property type="entry name" value="PQQA PEPTIDE CYCLASE"/>
    <property type="match status" value="1"/>
</dbReference>
<dbReference type="Gene3D" id="3.20.20.70">
    <property type="entry name" value="Aldolase class I"/>
    <property type="match status" value="1"/>
</dbReference>
<evidence type="ECO:0000256" key="2">
    <source>
        <dbReference type="ARBA" id="ARBA00022723"/>
    </source>
</evidence>